<keyword evidence="5" id="KW-1185">Reference proteome</keyword>
<dbReference type="InterPro" id="IPR036388">
    <property type="entry name" value="WH-like_DNA-bd_sf"/>
</dbReference>
<feature type="domain" description="Bacterial transcriptional activator" evidence="3">
    <location>
        <begin position="109"/>
        <end position="247"/>
    </location>
</feature>
<organism evidence="4 5">
    <name type="scientific">Hydrogenophaga luteola</name>
    <dbReference type="NCBI Taxonomy" id="1591122"/>
    <lineage>
        <taxon>Bacteria</taxon>
        <taxon>Pseudomonadati</taxon>
        <taxon>Pseudomonadota</taxon>
        <taxon>Betaproteobacteria</taxon>
        <taxon>Burkholderiales</taxon>
        <taxon>Comamonadaceae</taxon>
        <taxon>Hydrogenophaga</taxon>
    </lineage>
</organism>
<evidence type="ECO:0000256" key="1">
    <source>
        <dbReference type="ARBA" id="ARBA00022741"/>
    </source>
</evidence>
<evidence type="ECO:0000313" key="4">
    <source>
        <dbReference type="EMBL" id="MFC3682353.1"/>
    </source>
</evidence>
<keyword evidence="2" id="KW-0067">ATP-binding</keyword>
<dbReference type="EMBL" id="JBHRXX010000001">
    <property type="protein sequence ID" value="MFC3682353.1"/>
    <property type="molecule type" value="Genomic_DNA"/>
</dbReference>
<dbReference type="RefSeq" id="WP_382170233.1">
    <property type="nucleotide sequence ID" value="NZ_JBHRXX010000001.1"/>
</dbReference>
<evidence type="ECO:0000313" key="5">
    <source>
        <dbReference type="Proteomes" id="UP001595729"/>
    </source>
</evidence>
<dbReference type="InterPro" id="IPR016032">
    <property type="entry name" value="Sig_transdc_resp-reg_C-effctor"/>
</dbReference>
<dbReference type="Proteomes" id="UP001595729">
    <property type="component" value="Unassembled WGS sequence"/>
</dbReference>
<evidence type="ECO:0000259" key="3">
    <source>
        <dbReference type="SMART" id="SM01043"/>
    </source>
</evidence>
<gene>
    <name evidence="4" type="ORF">ACFOPI_02035</name>
</gene>
<dbReference type="PANTHER" id="PTHR16305:SF28">
    <property type="entry name" value="GUANYLATE CYCLASE DOMAIN-CONTAINING PROTEIN"/>
    <property type="match status" value="1"/>
</dbReference>
<comment type="caution">
    <text evidence="4">The sequence shown here is derived from an EMBL/GenBank/DDBJ whole genome shotgun (WGS) entry which is preliminary data.</text>
</comment>
<dbReference type="SMART" id="SM01043">
    <property type="entry name" value="BTAD"/>
    <property type="match status" value="1"/>
</dbReference>
<dbReference type="PANTHER" id="PTHR16305">
    <property type="entry name" value="TESTICULAR SOLUBLE ADENYLYL CYCLASE"/>
    <property type="match status" value="1"/>
</dbReference>
<dbReference type="Gene3D" id="1.10.10.10">
    <property type="entry name" value="Winged helix-like DNA-binding domain superfamily/Winged helix DNA-binding domain"/>
    <property type="match status" value="1"/>
</dbReference>
<proteinExistence type="predicted"/>
<dbReference type="InterPro" id="IPR027417">
    <property type="entry name" value="P-loop_NTPase"/>
</dbReference>
<sequence length="1157" mass="127273">MPDIPAPVLGLSLLGLPRLVLDGVNVSGQVKYRKSWALWALLGTTQGQIHHRAVLAEWLWPDHSPSAARANLRQVIADLRGLLEAAGLDHAFQASAQAVGLSRDDRLTVDAERLQRWAMACVRAEDQDWDVLPDDRALEALSDGGFLQGFDLPPMPDGTDWLRYMRDICADAWLQVLEFKARRAAAQGRLHEAVATARRLLALAPARESHAVLLANLLQQQGQLHEARQVVHRSMGAFEEQLGLKSLVLDELMSPADAASQWSFRSPIPEWRRVTGVYSDVPQGLHTDEQAVQAWTRIWQGMVLRAGGLVIEVPGLAWAAVFGLDPARSEPARRACELARQWMSLGLTDQVRAGLADARVLVRPGLGAGLMVGDAMQAAMRACWQAGWSQWLATQEVVLAARATEFTGCQGEQDAGLWCATLKEDLPAERPDDLPLIGREHELQWLVSRWKEALTAGASAVLIRAPAGYGKSLVMRELARQVMGHGGHVLRVTCGQHIQEHPMMPWRIALADADPQSTRQGADDRQVLRARVLRKIRQLCAERPLLINLEDVHWADKATLDHLPVLLEQLGGSPVTLVMSSRPVPDQAWPAPVQVLELGTLSEDASHRLVLDMNEATRLDVGERARLVRLAGGVPLILQWLARSRMAVAPAHAGIQALVQEQLDALGPGRFVLRAAAVLGERFDVATLQALLPMHAVRTVLARAADLHLIQRVGPDECAFGHALVQEVIYDGIALPQRQAWHAQAAGHLQHAEQVAAEQVARHWQAAQSWDQAAQWWRHAGDAAIERDFAADALVCYERALEALSHLADGDAREIQRLSLQIQVGHCLHMTEGFGSAAAWQRFGHVMEALTRTPEADPQRHDLRFAALAGRYMGSSSQGEVGGLDLARQLLGMAETPEQALMARYAMGNSLFWLGRLAEARQALEEAVRLSDQVSTHHRLLYCSDDPALVCSAFLAWLCWLEGDDQGLSRRATELQQRLTETARPHTVCFALTLLSCAHWCQGDWALLQAGASRVHDLSGQFRFPLWAGVSSLLLLCCQARQGQMGDTAALHAAAHQMRGAYQAGITTSRWMVASALMAQGLHEQALPLLDQACREAMHHEDQYCVPQMQMLLARCHQRAGDPTLAQTMALEAREAARHMGAQGLLRLWDQATSISD</sequence>
<dbReference type="InterPro" id="IPR005158">
    <property type="entry name" value="BTAD"/>
</dbReference>
<dbReference type="InterPro" id="IPR011990">
    <property type="entry name" value="TPR-like_helical_dom_sf"/>
</dbReference>
<dbReference type="SUPFAM" id="SSF48452">
    <property type="entry name" value="TPR-like"/>
    <property type="match status" value="2"/>
</dbReference>
<accession>A0ABV7VXU6</accession>
<dbReference type="Gene3D" id="1.25.40.10">
    <property type="entry name" value="Tetratricopeptide repeat domain"/>
    <property type="match status" value="2"/>
</dbReference>
<dbReference type="Pfam" id="PF13191">
    <property type="entry name" value="AAA_16"/>
    <property type="match status" value="1"/>
</dbReference>
<dbReference type="SUPFAM" id="SSF52540">
    <property type="entry name" value="P-loop containing nucleoside triphosphate hydrolases"/>
    <property type="match status" value="1"/>
</dbReference>
<dbReference type="InterPro" id="IPR041664">
    <property type="entry name" value="AAA_16"/>
</dbReference>
<name>A0ABV7VXU6_9BURK</name>
<protein>
    <submittedName>
        <fullName evidence="4">AAA family ATPase</fullName>
    </submittedName>
</protein>
<dbReference type="SUPFAM" id="SSF46894">
    <property type="entry name" value="C-terminal effector domain of the bipartite response regulators"/>
    <property type="match status" value="1"/>
</dbReference>
<keyword evidence="1" id="KW-0547">Nucleotide-binding</keyword>
<evidence type="ECO:0000256" key="2">
    <source>
        <dbReference type="ARBA" id="ARBA00022840"/>
    </source>
</evidence>
<reference evidence="5" key="1">
    <citation type="journal article" date="2019" name="Int. J. Syst. Evol. Microbiol.">
        <title>The Global Catalogue of Microorganisms (GCM) 10K type strain sequencing project: providing services to taxonomists for standard genome sequencing and annotation.</title>
        <authorList>
            <consortium name="The Broad Institute Genomics Platform"/>
            <consortium name="The Broad Institute Genome Sequencing Center for Infectious Disease"/>
            <person name="Wu L."/>
            <person name="Ma J."/>
        </authorList>
    </citation>
    <scope>NUCLEOTIDE SEQUENCE [LARGE SCALE GENOMIC DNA]</scope>
    <source>
        <strain evidence="5">KCTC 42501</strain>
    </source>
</reference>